<dbReference type="InterPro" id="IPR018170">
    <property type="entry name" value="Aldo/ket_reductase_CS"/>
</dbReference>
<feature type="region of interest" description="Disordered" evidence="1">
    <location>
        <begin position="164"/>
        <end position="201"/>
    </location>
</feature>
<dbReference type="EMBL" id="JALJOT010000004">
    <property type="protein sequence ID" value="KAK9915837.1"/>
    <property type="molecule type" value="Genomic_DNA"/>
</dbReference>
<dbReference type="SUPFAM" id="SSF51430">
    <property type="entry name" value="NAD(P)-linked oxidoreductase"/>
    <property type="match status" value="2"/>
</dbReference>
<keyword evidence="4" id="KW-1185">Reference proteome</keyword>
<evidence type="ECO:0000256" key="1">
    <source>
        <dbReference type="SAM" id="MobiDB-lite"/>
    </source>
</evidence>
<protein>
    <recommendedName>
        <fullName evidence="2">NADP-dependent oxidoreductase domain-containing protein</fullName>
    </recommendedName>
</protein>
<feature type="region of interest" description="Disordered" evidence="1">
    <location>
        <begin position="24"/>
        <end position="83"/>
    </location>
</feature>
<proteinExistence type="predicted"/>
<dbReference type="PROSITE" id="PS00798">
    <property type="entry name" value="ALDOKETO_REDUCTASE_1"/>
    <property type="match status" value="1"/>
</dbReference>
<dbReference type="InterPro" id="IPR036812">
    <property type="entry name" value="NAD(P)_OxRdtase_dom_sf"/>
</dbReference>
<sequence length="732" mass="80006">MQGAVGGGFNGLRAAMSVADGAGASRIDGHSEASDAEVQPSDACDTEMQPSGELTLNSSDMSDAQADPLPTNTGSAEPSRGIAGAKVAAERALAELTATAASWEDDSPMWRYMLVALRQAKGQVDKAPAGVGSMDGYAGEIFQPNADAPEGERMKSWLEKAAEVHRRKDRRRAAASGGSDYDSASEGSNSESGELTRVASDGGALPAEEHKISSFATSQPTAVLNTGCRIPLIGFRLGTFKADEKTTREALASALKAGYRHIDSASHYLNEPAIGKGLHAALKAGYAKREDLFITFKLWNTDHAAEDVRPALEATLGDLRTSYLDLYLIHWPVTEHQKKGVRIDPGIRETWTAMEELVDMGLVRNIGVSNFSIRKLEEILSFCRIRPSVNQVEVHPIWRNDELIAYCNDHGIHHGTSTIAKSSNPCHIKSNLEDVLNFELAKEDYDRISALDFQLRLVDGIGYLRPEGPYRTMKDLWDEDKTEAWRTRFIYKFPDMPTVQLSSGLHMPILGVGCTWLKQNVKDTVKFALRSGFRHIDVSSQRGNEAQIGAALLEVCKMLAALNVDYLDLCLLPAHNNMTAFKAAWTTMEALVDEGKLRCIGLQDASIEQLAEVMGSARILPVINSVEVHPGNRNDALLAFCRCQGGQNLNLGEPGPGFRTRAYMLQHDVPALLRKPLVTNIARSMGKRPAQVLIRWALQHGTSISPKAGSPEHVQGILDVLNWELSGDDYRR</sequence>
<dbReference type="PANTHER" id="PTHR11732">
    <property type="entry name" value="ALDO/KETO REDUCTASE"/>
    <property type="match status" value="1"/>
</dbReference>
<dbReference type="Proteomes" id="UP001491310">
    <property type="component" value="Unassembled WGS sequence"/>
</dbReference>
<comment type="caution">
    <text evidence="3">The sequence shown here is derived from an EMBL/GenBank/DDBJ whole genome shotgun (WGS) entry which is preliminary data.</text>
</comment>
<feature type="domain" description="NADP-dependent oxidoreductase" evidence="2">
    <location>
        <begin position="242"/>
        <end position="412"/>
    </location>
</feature>
<feature type="compositionally biased region" description="Low complexity" evidence="1">
    <location>
        <begin position="174"/>
        <end position="193"/>
    </location>
</feature>
<dbReference type="PROSITE" id="PS00062">
    <property type="entry name" value="ALDOKETO_REDUCTASE_2"/>
    <property type="match status" value="1"/>
</dbReference>
<gene>
    <name evidence="3" type="ORF">WJX75_004875</name>
</gene>
<evidence type="ECO:0000313" key="4">
    <source>
        <dbReference type="Proteomes" id="UP001491310"/>
    </source>
</evidence>
<dbReference type="Pfam" id="PF00248">
    <property type="entry name" value="Aldo_ket_red"/>
    <property type="match status" value="2"/>
</dbReference>
<evidence type="ECO:0000259" key="2">
    <source>
        <dbReference type="Pfam" id="PF00248"/>
    </source>
</evidence>
<dbReference type="PRINTS" id="PR00069">
    <property type="entry name" value="ALDKETRDTASE"/>
</dbReference>
<evidence type="ECO:0000313" key="3">
    <source>
        <dbReference type="EMBL" id="KAK9915837.1"/>
    </source>
</evidence>
<dbReference type="CDD" id="cd19071">
    <property type="entry name" value="AKR_AKR1-5-like"/>
    <property type="match status" value="1"/>
</dbReference>
<reference evidence="3 4" key="1">
    <citation type="journal article" date="2024" name="Nat. Commun.">
        <title>Phylogenomics reveals the evolutionary origins of lichenization in chlorophyte algae.</title>
        <authorList>
            <person name="Puginier C."/>
            <person name="Libourel C."/>
            <person name="Otte J."/>
            <person name="Skaloud P."/>
            <person name="Haon M."/>
            <person name="Grisel S."/>
            <person name="Petersen M."/>
            <person name="Berrin J.G."/>
            <person name="Delaux P.M."/>
            <person name="Dal Grande F."/>
            <person name="Keller J."/>
        </authorList>
    </citation>
    <scope>NUCLEOTIDE SEQUENCE [LARGE SCALE GENOMIC DNA]</scope>
    <source>
        <strain evidence="3 4">SAG 216-7</strain>
    </source>
</reference>
<dbReference type="InterPro" id="IPR023210">
    <property type="entry name" value="NADP_OxRdtase_dom"/>
</dbReference>
<accession>A0ABR2YW32</accession>
<dbReference type="InterPro" id="IPR020471">
    <property type="entry name" value="AKR"/>
</dbReference>
<dbReference type="Gene3D" id="3.20.20.100">
    <property type="entry name" value="NADP-dependent oxidoreductase domain"/>
    <property type="match status" value="2"/>
</dbReference>
<organism evidence="3 4">
    <name type="scientific">Coccomyxa subellipsoidea</name>
    <dbReference type="NCBI Taxonomy" id="248742"/>
    <lineage>
        <taxon>Eukaryota</taxon>
        <taxon>Viridiplantae</taxon>
        <taxon>Chlorophyta</taxon>
        <taxon>core chlorophytes</taxon>
        <taxon>Trebouxiophyceae</taxon>
        <taxon>Trebouxiophyceae incertae sedis</taxon>
        <taxon>Coccomyxaceae</taxon>
        <taxon>Coccomyxa</taxon>
    </lineage>
</organism>
<feature type="domain" description="NADP-dependent oxidoreductase" evidence="2">
    <location>
        <begin position="557"/>
        <end position="731"/>
    </location>
</feature>
<name>A0ABR2YW32_9CHLO</name>
<feature type="compositionally biased region" description="Polar residues" evidence="1">
    <location>
        <begin position="48"/>
        <end position="62"/>
    </location>
</feature>